<dbReference type="EMBL" id="GBXM01012757">
    <property type="protein sequence ID" value="JAH95820.1"/>
    <property type="molecule type" value="Transcribed_RNA"/>
</dbReference>
<accession>A0A0E9X1S1</accession>
<reference evidence="1" key="2">
    <citation type="journal article" date="2015" name="Fish Shellfish Immunol.">
        <title>Early steps in the European eel (Anguilla anguilla)-Vibrio vulnificus interaction in the gills: Role of the RtxA13 toxin.</title>
        <authorList>
            <person name="Callol A."/>
            <person name="Pajuelo D."/>
            <person name="Ebbesson L."/>
            <person name="Teles M."/>
            <person name="MacKenzie S."/>
            <person name="Amaro C."/>
        </authorList>
    </citation>
    <scope>NUCLEOTIDE SEQUENCE</scope>
</reference>
<dbReference type="AlphaFoldDB" id="A0A0E9X1S1"/>
<name>A0A0E9X1S1_ANGAN</name>
<organism evidence="1">
    <name type="scientific">Anguilla anguilla</name>
    <name type="common">European freshwater eel</name>
    <name type="synonym">Muraena anguilla</name>
    <dbReference type="NCBI Taxonomy" id="7936"/>
    <lineage>
        <taxon>Eukaryota</taxon>
        <taxon>Metazoa</taxon>
        <taxon>Chordata</taxon>
        <taxon>Craniata</taxon>
        <taxon>Vertebrata</taxon>
        <taxon>Euteleostomi</taxon>
        <taxon>Actinopterygii</taxon>
        <taxon>Neopterygii</taxon>
        <taxon>Teleostei</taxon>
        <taxon>Anguilliformes</taxon>
        <taxon>Anguillidae</taxon>
        <taxon>Anguilla</taxon>
    </lineage>
</organism>
<evidence type="ECO:0000313" key="1">
    <source>
        <dbReference type="EMBL" id="JAH95820.1"/>
    </source>
</evidence>
<protein>
    <submittedName>
        <fullName evidence="1">Uncharacterized protein</fullName>
    </submittedName>
</protein>
<proteinExistence type="predicted"/>
<reference evidence="1" key="1">
    <citation type="submission" date="2014-11" db="EMBL/GenBank/DDBJ databases">
        <authorList>
            <person name="Amaro Gonzalez C."/>
        </authorList>
    </citation>
    <scope>NUCLEOTIDE SEQUENCE</scope>
</reference>
<sequence>MYKTTKKSNKPACYSTQVHLETDGLGGKEKFNSHSWRSTKLGYILGDIKSPNLLLELHVMTR</sequence>